<evidence type="ECO:0000313" key="3">
    <source>
        <dbReference type="Proteomes" id="UP000034681"/>
    </source>
</evidence>
<keyword evidence="1" id="KW-0732">Signal</keyword>
<evidence type="ECO:0000256" key="1">
    <source>
        <dbReference type="SAM" id="SignalP"/>
    </source>
</evidence>
<comment type="caution">
    <text evidence="2">The sequence shown here is derived from an EMBL/GenBank/DDBJ whole genome shotgun (WGS) entry which is preliminary data.</text>
</comment>
<dbReference type="InterPro" id="IPR026374">
    <property type="entry name" value="Cyano_PEP"/>
</dbReference>
<organism evidence="2 3">
    <name type="scientific">Prochlorothrix hollandica PCC 9006 = CALU 1027</name>
    <dbReference type="NCBI Taxonomy" id="317619"/>
    <lineage>
        <taxon>Bacteria</taxon>
        <taxon>Bacillati</taxon>
        <taxon>Cyanobacteriota</taxon>
        <taxon>Cyanophyceae</taxon>
        <taxon>Prochlorotrichales</taxon>
        <taxon>Prochlorotrichaceae</taxon>
        <taxon>Prochlorothrix</taxon>
    </lineage>
</organism>
<feature type="signal peptide" evidence="1">
    <location>
        <begin position="1"/>
        <end position="24"/>
    </location>
</feature>
<proteinExistence type="predicted"/>
<accession>A0A0M2PVN7</accession>
<keyword evidence="3" id="KW-1185">Reference proteome</keyword>
<sequence length="221" mass="22369">MKNFATLLAGSALAAFALTAPAQAATFGFSNISGGDTVGDGLNSYFSFDVTDAGSGKVDFKVSNTVPGSSSSSGAAIKQVAFSVNEAIVGSLLSSIQVINSSGVDFESSTQNLSQTNNLGSAWFGEDFGGKTDGGNRNSVQSGEFVTFKFNANYSNVLAALNTGNLRLGIHVGSLAAGASDSYVNGVPTPPPTPAPEPLTILGSLAALGLGATMRRRNQEA</sequence>
<evidence type="ECO:0000313" key="2">
    <source>
        <dbReference type="EMBL" id="KKI98426.1"/>
    </source>
</evidence>
<dbReference type="Proteomes" id="UP000034681">
    <property type="component" value="Unassembled WGS sequence"/>
</dbReference>
<gene>
    <name evidence="2" type="ORF">PROH_18380</name>
</gene>
<dbReference type="AlphaFoldDB" id="A0A0M2PVN7"/>
<name>A0A0M2PVN7_PROHO</name>
<dbReference type="NCBIfam" id="TIGR04155">
    <property type="entry name" value="cyano_PEP"/>
    <property type="match status" value="1"/>
</dbReference>
<evidence type="ECO:0008006" key="4">
    <source>
        <dbReference type="Google" id="ProtNLM"/>
    </source>
</evidence>
<dbReference type="RefSeq" id="WP_016923133.1">
    <property type="nucleotide sequence ID" value="NZ_KB235938.1"/>
</dbReference>
<dbReference type="EMBL" id="AJTX02000008">
    <property type="protein sequence ID" value="KKI98426.1"/>
    <property type="molecule type" value="Genomic_DNA"/>
</dbReference>
<reference evidence="2" key="1">
    <citation type="submission" date="2012-04" db="EMBL/GenBank/DDBJ databases">
        <authorList>
            <person name="Borisov I.G."/>
            <person name="Ivanikova N.V."/>
            <person name="Pinevich A.V."/>
        </authorList>
    </citation>
    <scope>NUCLEOTIDE SEQUENCE</scope>
    <source>
        <strain evidence="2">CALU 1027</strain>
    </source>
</reference>
<dbReference type="eggNOG" id="ENOG5032V3Z">
    <property type="taxonomic scope" value="Bacteria"/>
</dbReference>
<dbReference type="OrthoDB" id="464760at2"/>
<feature type="chain" id="PRO_5005639479" description="PEP-CTERM protein-sorting domain-containing protein" evidence="1">
    <location>
        <begin position="25"/>
        <end position="221"/>
    </location>
</feature>
<protein>
    <recommendedName>
        <fullName evidence="4">PEP-CTERM protein-sorting domain-containing protein</fullName>
    </recommendedName>
</protein>
<dbReference type="NCBIfam" id="TIGR02595">
    <property type="entry name" value="PEP_CTERM"/>
    <property type="match status" value="1"/>
</dbReference>
<dbReference type="InterPro" id="IPR013424">
    <property type="entry name" value="Ice-binding_C"/>
</dbReference>